<feature type="domain" description="PCI" evidence="6">
    <location>
        <begin position="157"/>
        <end position="331"/>
    </location>
</feature>
<dbReference type="Pfam" id="PF09440">
    <property type="entry name" value="eIF3_N"/>
    <property type="match status" value="1"/>
</dbReference>
<comment type="function">
    <text evidence="4">Component of the eukaryotic translation initiation factor 3 (eIF-3) complex, which is involved in protein synthesis of a specialized repertoire of mRNAs and, together with other initiation factors, stimulates binding of mRNA and methionyl-tRNAi to the 40S ribosome. The eIF-3 complex specifically targets and initiates translation of a subset of mRNAs involved in cell proliferation.</text>
</comment>
<comment type="similarity">
    <text evidence="4 5">Belongs to the eIF-3 subunit E family.</text>
</comment>
<dbReference type="GO" id="GO:0016282">
    <property type="term" value="C:eukaryotic 43S preinitiation complex"/>
    <property type="evidence" value="ECO:0007669"/>
    <property type="project" value="UniProtKB-UniRule"/>
</dbReference>
<dbReference type="PANTHER" id="PTHR10317">
    <property type="entry name" value="EUKARYOTIC TRANSLATION INITIATION FACTOR 3 SUBUNIT E"/>
    <property type="match status" value="1"/>
</dbReference>
<evidence type="ECO:0000256" key="5">
    <source>
        <dbReference type="PIRNR" id="PIRNR016255"/>
    </source>
</evidence>
<dbReference type="GO" id="GO:0003743">
    <property type="term" value="F:translation initiation factor activity"/>
    <property type="evidence" value="ECO:0007669"/>
    <property type="project" value="UniProtKB-UniRule"/>
</dbReference>
<evidence type="ECO:0000256" key="1">
    <source>
        <dbReference type="ARBA" id="ARBA00022490"/>
    </source>
</evidence>
<keyword evidence="1 4" id="KW-0963">Cytoplasm</keyword>
<dbReference type="OrthoDB" id="417252at2759"/>
<evidence type="ECO:0000313" key="8">
    <source>
        <dbReference type="Proteomes" id="UP000076420"/>
    </source>
</evidence>
<comment type="subcellular location">
    <subcellularLocation>
        <location evidence="4 5">Cytoplasm</location>
    </subcellularLocation>
</comment>
<dbReference type="SMART" id="SM00088">
    <property type="entry name" value="PINT"/>
    <property type="match status" value="1"/>
</dbReference>
<dbReference type="EnsemblMetazoa" id="BGLB002435-RB">
    <property type="protein sequence ID" value="BGLB002435-PB"/>
    <property type="gene ID" value="BGLB002435"/>
</dbReference>
<dbReference type="InterPro" id="IPR036390">
    <property type="entry name" value="WH_DNA-bd_sf"/>
</dbReference>
<evidence type="ECO:0000256" key="3">
    <source>
        <dbReference type="ARBA" id="ARBA00022917"/>
    </source>
</evidence>
<evidence type="ECO:0000256" key="2">
    <source>
        <dbReference type="ARBA" id="ARBA00022540"/>
    </source>
</evidence>
<dbReference type="GO" id="GO:0071540">
    <property type="term" value="C:eukaryotic translation initiation factor 3 complex, eIF3e"/>
    <property type="evidence" value="ECO:0007669"/>
    <property type="project" value="UniProtKB-UniRule"/>
</dbReference>
<dbReference type="KEGG" id="bgt:106061487"/>
<gene>
    <name evidence="7" type="primary">106061487</name>
</gene>
<dbReference type="PIRSF" id="PIRSF016255">
    <property type="entry name" value="eIF3e_su6"/>
    <property type="match status" value="1"/>
</dbReference>
<dbReference type="Pfam" id="PF01399">
    <property type="entry name" value="PCI"/>
    <property type="match status" value="1"/>
</dbReference>
<reference evidence="7" key="1">
    <citation type="submission" date="2020-05" db="UniProtKB">
        <authorList>
            <consortium name="EnsemblMetazoa"/>
        </authorList>
    </citation>
    <scope>IDENTIFICATION</scope>
    <source>
        <strain evidence="7">BB02</strain>
    </source>
</reference>
<evidence type="ECO:0000256" key="4">
    <source>
        <dbReference type="HAMAP-Rule" id="MF_03004"/>
    </source>
</evidence>
<dbReference type="GO" id="GO:0001732">
    <property type="term" value="P:formation of cytoplasmic translation initiation complex"/>
    <property type="evidence" value="ECO:0007669"/>
    <property type="project" value="UniProtKB-UniRule"/>
</dbReference>
<sequence>FQLYDEKEMLMGKLDLLSNTNMVDFAMDVHRNLYPDQAVPQVLKDKRQEVVAQLKNLQAKTDSITEIFEQQEVQRQIQASRDGRQLYDFLSKEYGFKHDMINTLYDYAKFQYECGNYSGAAEFLYFVRVLIPPNDRNFLNACWGKLASEILMQNWDYALEDLNKVKDLIDGNSFNSDLMTLQQRTWVIHWSLFVYFNHPKGRDLIIDQFLYTPTFQESYTYKDPITEFVQCLYVDFDFDGAQKKLRECETVLYNDFFLVACLEDFIENARLLIFETFCRIHECISISMLAEKLNMSPDEAEKWIVNLIRNARLDAKIDSKLGHVVMGTQAVSPYQQVIEKTKNLSFRSQMLALNIEKKLGNRGGQDNQWAGQE</sequence>
<dbReference type="SMART" id="SM01186">
    <property type="entry name" value="eIF3_N"/>
    <property type="match status" value="1"/>
</dbReference>
<dbReference type="SUPFAM" id="SSF46785">
    <property type="entry name" value="Winged helix' DNA-binding domain"/>
    <property type="match status" value="1"/>
</dbReference>
<dbReference type="Proteomes" id="UP000076420">
    <property type="component" value="Unassembled WGS sequence"/>
</dbReference>
<comment type="subunit">
    <text evidence="4 5">Component of the eukaryotic translation initiation factor 3 (eIF-3) complex.</text>
</comment>
<proteinExistence type="inferred from homology"/>
<dbReference type="VEuPathDB" id="VectorBase:BGLB002435"/>
<dbReference type="GO" id="GO:0033290">
    <property type="term" value="C:eukaryotic 48S preinitiation complex"/>
    <property type="evidence" value="ECO:0007669"/>
    <property type="project" value="UniProtKB-UniRule"/>
</dbReference>
<dbReference type="STRING" id="6526.A0A2C9JH13"/>
<evidence type="ECO:0000259" key="6">
    <source>
        <dbReference type="PROSITE" id="PS50250"/>
    </source>
</evidence>
<dbReference type="AlphaFoldDB" id="A0A2C9JH13"/>
<dbReference type="HAMAP" id="MF_03004">
    <property type="entry name" value="eIF3e"/>
    <property type="match status" value="1"/>
</dbReference>
<dbReference type="InterPro" id="IPR000717">
    <property type="entry name" value="PCI_dom"/>
</dbReference>
<dbReference type="CDD" id="cd21378">
    <property type="entry name" value="eIF3E"/>
    <property type="match status" value="1"/>
</dbReference>
<accession>A0A2C9JH13</accession>
<evidence type="ECO:0000313" key="7">
    <source>
        <dbReference type="EnsemblMetazoa" id="BGLB002435-PB"/>
    </source>
</evidence>
<protein>
    <recommendedName>
        <fullName evidence="4 5">Eukaryotic translation initiation factor 3 subunit E</fullName>
        <shortName evidence="4">eIF3e</shortName>
    </recommendedName>
    <alternativeName>
        <fullName evidence="4">Eukaryotic translation initiation factor 3 subunit 6</fullName>
    </alternativeName>
</protein>
<dbReference type="Pfam" id="PF21357">
    <property type="entry name" value="EIF3E_C"/>
    <property type="match status" value="1"/>
</dbReference>
<dbReference type="PROSITE" id="PS50250">
    <property type="entry name" value="PCI"/>
    <property type="match status" value="1"/>
</dbReference>
<dbReference type="VEuPathDB" id="VectorBase:BGLAX_027824"/>
<dbReference type="InterPro" id="IPR016650">
    <property type="entry name" value="eIF3e"/>
</dbReference>
<dbReference type="InterPro" id="IPR019010">
    <property type="entry name" value="eIF3e_N"/>
</dbReference>
<keyword evidence="3 4" id="KW-0648">Protein biosynthesis</keyword>
<keyword evidence="2 4" id="KW-0396">Initiation factor</keyword>
<name>A0A2C9JH13_BIOGL</name>
<organism evidence="7 8">
    <name type="scientific">Biomphalaria glabrata</name>
    <name type="common">Bloodfluke planorb</name>
    <name type="synonym">Freshwater snail</name>
    <dbReference type="NCBI Taxonomy" id="6526"/>
    <lineage>
        <taxon>Eukaryota</taxon>
        <taxon>Metazoa</taxon>
        <taxon>Spiralia</taxon>
        <taxon>Lophotrochozoa</taxon>
        <taxon>Mollusca</taxon>
        <taxon>Gastropoda</taxon>
        <taxon>Heterobranchia</taxon>
        <taxon>Euthyneura</taxon>
        <taxon>Panpulmonata</taxon>
        <taxon>Hygrophila</taxon>
        <taxon>Lymnaeoidea</taxon>
        <taxon>Planorbidae</taxon>
        <taxon>Biomphalaria</taxon>
    </lineage>
</organism>